<accession>A0A8J3D8L5</accession>
<evidence type="ECO:0000313" key="2">
    <source>
        <dbReference type="Proteomes" id="UP000598271"/>
    </source>
</evidence>
<evidence type="ECO:0000313" key="1">
    <source>
        <dbReference type="EMBL" id="GHB65790.1"/>
    </source>
</evidence>
<dbReference type="AlphaFoldDB" id="A0A8J3D8L5"/>
<reference evidence="1 2" key="1">
    <citation type="journal article" date="2014" name="Int. J. Syst. Evol. Microbiol.">
        <title>Complete genome sequence of Corynebacterium casei LMG S-19264T (=DSM 44701T), isolated from a smear-ripened cheese.</title>
        <authorList>
            <consortium name="US DOE Joint Genome Institute (JGI-PGF)"/>
            <person name="Walter F."/>
            <person name="Albersmeier A."/>
            <person name="Kalinowski J."/>
            <person name="Ruckert C."/>
        </authorList>
    </citation>
    <scope>NUCLEOTIDE SEQUENCE [LARGE SCALE GENOMIC DNA]</scope>
    <source>
        <strain evidence="1 2">KCTC 12866</strain>
    </source>
</reference>
<dbReference type="Gene3D" id="2.160.20.120">
    <property type="match status" value="1"/>
</dbReference>
<dbReference type="EMBL" id="BMXF01000001">
    <property type="protein sequence ID" value="GHB65790.1"/>
    <property type="molecule type" value="Genomic_DNA"/>
</dbReference>
<comment type="caution">
    <text evidence="1">The sequence shown here is derived from an EMBL/GenBank/DDBJ whole genome shotgun (WGS) entry which is preliminary data.</text>
</comment>
<keyword evidence="2" id="KW-1185">Reference proteome</keyword>
<dbReference type="Proteomes" id="UP000598271">
    <property type="component" value="Unassembled WGS sequence"/>
</dbReference>
<name>A0A8J3D8L5_9BACT</name>
<gene>
    <name evidence="1" type="ORF">GCM10007390_19880</name>
</gene>
<protein>
    <submittedName>
        <fullName evidence="1">Uncharacterized protein</fullName>
    </submittedName>
</protein>
<sequence length="232" mass="25822">MKTSNLLLLGLLSFLFIAMVGVDLSLKKEFARIDRNDPYYGYSKEPLKPFKYIKLRGSNFTLTQIRPGKQFEIRGLEFEDYPGKPTVKWEVVSDTLYVNFKKGEVYNPHYDVYQALNQGVGIYILAPELSGINSTGIVSKVTGWPGGDFSVVQSGSGMHLSDNGFDNLSIISKGRGYVAALTDNHLGSTRLQVRDSSTFQADKNVFKTFQMQVDSTSTVTLPGNLLNKNINL</sequence>
<proteinExistence type="predicted"/>
<organism evidence="1 2">
    <name type="scientific">Persicitalea jodogahamensis</name>
    <dbReference type="NCBI Taxonomy" id="402147"/>
    <lineage>
        <taxon>Bacteria</taxon>
        <taxon>Pseudomonadati</taxon>
        <taxon>Bacteroidota</taxon>
        <taxon>Cytophagia</taxon>
        <taxon>Cytophagales</taxon>
        <taxon>Spirosomataceae</taxon>
        <taxon>Persicitalea</taxon>
    </lineage>
</organism>
<dbReference type="RefSeq" id="WP_189564139.1">
    <property type="nucleotide sequence ID" value="NZ_BMXF01000001.1"/>
</dbReference>